<evidence type="ECO:0000256" key="5">
    <source>
        <dbReference type="SAM" id="MobiDB-lite"/>
    </source>
</evidence>
<dbReference type="GO" id="GO:0050684">
    <property type="term" value="P:regulation of mRNA processing"/>
    <property type="evidence" value="ECO:0007669"/>
    <property type="project" value="TreeGrafter"/>
</dbReference>
<dbReference type="InterPro" id="IPR012677">
    <property type="entry name" value="Nucleotide-bd_a/b_plait_sf"/>
</dbReference>
<name>A0A401P7P4_SCYTO</name>
<feature type="compositionally biased region" description="Low complexity" evidence="5">
    <location>
        <begin position="526"/>
        <end position="538"/>
    </location>
</feature>
<evidence type="ECO:0008006" key="10">
    <source>
        <dbReference type="Google" id="ProtNLM"/>
    </source>
</evidence>
<feature type="compositionally biased region" description="Basic and acidic residues" evidence="5">
    <location>
        <begin position="1005"/>
        <end position="1021"/>
    </location>
</feature>
<protein>
    <recommendedName>
        <fullName evidence="10">SAFB-like transcription modulator</fullName>
    </recommendedName>
</protein>
<feature type="region of interest" description="Disordered" evidence="5">
    <location>
        <begin position="286"/>
        <end position="423"/>
    </location>
</feature>
<dbReference type="EMBL" id="BFAA01000208">
    <property type="protein sequence ID" value="GCB69145.1"/>
    <property type="molecule type" value="Genomic_DNA"/>
</dbReference>
<comment type="subcellular location">
    <subcellularLocation>
        <location evidence="1">Nucleus</location>
    </subcellularLocation>
</comment>
<dbReference type="GO" id="GO:0005634">
    <property type="term" value="C:nucleus"/>
    <property type="evidence" value="ECO:0007669"/>
    <property type="project" value="UniProtKB-SubCell"/>
</dbReference>
<feature type="compositionally biased region" description="Basic and acidic residues" evidence="5">
    <location>
        <begin position="798"/>
        <end position="852"/>
    </location>
</feature>
<feature type="compositionally biased region" description="Polar residues" evidence="5">
    <location>
        <begin position="866"/>
        <end position="877"/>
    </location>
</feature>
<feature type="compositionally biased region" description="Acidic residues" evidence="5">
    <location>
        <begin position="210"/>
        <end position="234"/>
    </location>
</feature>
<dbReference type="Pfam" id="PF02037">
    <property type="entry name" value="SAP"/>
    <property type="match status" value="1"/>
</dbReference>
<dbReference type="InterPro" id="IPR036361">
    <property type="entry name" value="SAP_dom_sf"/>
</dbReference>
<feature type="compositionally biased region" description="Basic and acidic residues" evidence="5">
    <location>
        <begin position="878"/>
        <end position="908"/>
    </location>
</feature>
<comment type="caution">
    <text evidence="8">The sequence shown here is derived from an EMBL/GenBank/DDBJ whole genome shotgun (WGS) entry which is preliminary data.</text>
</comment>
<feature type="compositionally biased region" description="Basic and acidic residues" evidence="5">
    <location>
        <begin position="632"/>
        <end position="653"/>
    </location>
</feature>
<dbReference type="PANTHER" id="PTHR15683">
    <property type="entry name" value="SCAFFOLD ATTACHMENT FACTOR B-RELATED"/>
    <property type="match status" value="1"/>
</dbReference>
<keyword evidence="3" id="KW-0539">Nucleus</keyword>
<reference evidence="8 9" key="1">
    <citation type="journal article" date="2018" name="Nat. Ecol. Evol.">
        <title>Shark genomes provide insights into elasmobranch evolution and the origin of vertebrates.</title>
        <authorList>
            <person name="Hara Y"/>
            <person name="Yamaguchi K"/>
            <person name="Onimaru K"/>
            <person name="Kadota M"/>
            <person name="Koyanagi M"/>
            <person name="Keeley SD"/>
            <person name="Tatsumi K"/>
            <person name="Tanaka K"/>
            <person name="Motone F"/>
            <person name="Kageyama Y"/>
            <person name="Nozu R"/>
            <person name="Adachi N"/>
            <person name="Nishimura O"/>
            <person name="Nakagawa R"/>
            <person name="Tanegashima C"/>
            <person name="Kiyatake I"/>
            <person name="Matsumoto R"/>
            <person name="Murakumo K"/>
            <person name="Nishida K"/>
            <person name="Terakita A"/>
            <person name="Kuratani S"/>
            <person name="Sato K"/>
            <person name="Hyodo S Kuraku.S."/>
        </authorList>
    </citation>
    <scope>NUCLEOTIDE SEQUENCE [LARGE SCALE GENOMIC DNA]</scope>
</reference>
<dbReference type="PROSITE" id="PS50102">
    <property type="entry name" value="RRM"/>
    <property type="match status" value="1"/>
</dbReference>
<feature type="compositionally biased region" description="Basic and acidic residues" evidence="5">
    <location>
        <begin position="916"/>
        <end position="927"/>
    </location>
</feature>
<keyword evidence="2 4" id="KW-0694">RNA-binding</keyword>
<dbReference type="OMA" id="NDFDHRV"/>
<dbReference type="InterPro" id="IPR000504">
    <property type="entry name" value="RRM_dom"/>
</dbReference>
<dbReference type="Proteomes" id="UP000288216">
    <property type="component" value="Unassembled WGS sequence"/>
</dbReference>
<feature type="compositionally biased region" description="Low complexity" evidence="5">
    <location>
        <begin position="376"/>
        <end position="386"/>
    </location>
</feature>
<dbReference type="Gene3D" id="3.30.70.330">
    <property type="match status" value="1"/>
</dbReference>
<organism evidence="8 9">
    <name type="scientific">Scyliorhinus torazame</name>
    <name type="common">Cloudy catshark</name>
    <name type="synonym">Catulus torazame</name>
    <dbReference type="NCBI Taxonomy" id="75743"/>
    <lineage>
        <taxon>Eukaryota</taxon>
        <taxon>Metazoa</taxon>
        <taxon>Chordata</taxon>
        <taxon>Craniata</taxon>
        <taxon>Vertebrata</taxon>
        <taxon>Chondrichthyes</taxon>
        <taxon>Elasmobranchii</taxon>
        <taxon>Galeomorphii</taxon>
        <taxon>Galeoidea</taxon>
        <taxon>Carcharhiniformes</taxon>
        <taxon>Scyliorhinidae</taxon>
        <taxon>Scyliorhinus</taxon>
    </lineage>
</organism>
<dbReference type="SUPFAM" id="SSF54928">
    <property type="entry name" value="RNA-binding domain, RBD"/>
    <property type="match status" value="1"/>
</dbReference>
<feature type="compositionally biased region" description="Low complexity" evidence="5">
    <location>
        <begin position="407"/>
        <end position="418"/>
    </location>
</feature>
<sequence>MGPGGGRGLNARAPVRLVKTPKMAAVPSPTEARRITDLRVVDLKSELKRRNLDISGVKTVLIARLKQVIADKEAFIKKKKLANITLSKQVIEEEGGDPDNVQLFSDTVSKKTPKNKGKRQDTDDAGGDISTEEDGNGKMEADIDAIQSDSQDTSDQDGPEDQKISETEEMDKNDDSVSGELPAEMDKTDDSVSAELPASADEPDAKTLDDGEPEDQILREAEDDENEKDVDDIDDGSREVSKSLPSEQGLAEAEQMVQDETEPSASLKEVDDDNISVTIQAEDAITLDFDGDDLLETGKTLKIPDGENKTKGEKESQSQEDVKGEVKNEGKKEKNHKEGRKEEGTKAESAKKETREGSRKAEAGDKEKDTSKKGPSSSGASNQAKSSSKDSKDKSSTKDERGGGNSSIGSSSGGTSSSTKNLWISGLSSNTKAADLKNLFSKYGKVLSAKVVTNARSPGARCYGFVTMSSSAEMSRCISHLHRTELHGQQISVEKVKSDPFKKESSTKDGTGKTSSSRSSSDKKNSTSGKTTSKTQVSSKKEEKKTEKNEKSGERKESKDGSSSSKKPDNRKDERESATRSSHDHSKKVDEKRRRGVKSPHRMVVIDKTKGEPVVSVKTAKKGKNEQASSSRSKEKHIPSKPNSRDRKDILPFEKIKQQKIRERLIRLERIRRAIELRRRREIAERQRRERERIRMIREREERDRLQRERERLEIEKQKLERERMERERLERERIRIEQERRKEIERIAREREELRRQQEQLRYEQERRNSLKRPHDVDNRRDEPYWNEHKRRALDSDARFSHGSDYSRQEPNRYNDFDHRVPSSFDRRGDRYNHQGDGKKNRSGSRREDTGYNRYPKQYGDSRRPTSQQRSELNANTERREIRERGDRRTVTIRDRSAGSRGHEHLQKISPSRNFPDRSRMDDHAVHHSRPSHNSSRPDDWKPSGGMGSTKHDLRSSRDRDRIRPERSGQNLRSGPPSSMAGYNSRDGGRPAIADRGGNTQPSHYHDRHVVVERHGRESGGPRNSWHAGSQGSGYQDMRRMTDSRGPGMIPLSSPVANRIVQITNNTMQGGSVSSAKGIHGSGDARFKPFKGGAPRRF</sequence>
<dbReference type="CDD" id="cd12678">
    <property type="entry name" value="RRM_SLTM"/>
    <property type="match status" value="1"/>
</dbReference>
<feature type="compositionally biased region" description="Acidic residues" evidence="5">
    <location>
        <begin position="123"/>
        <end position="134"/>
    </location>
</feature>
<feature type="compositionally biased region" description="Basic and acidic residues" evidence="5">
    <location>
        <begin position="539"/>
        <end position="593"/>
    </location>
</feature>
<dbReference type="Pfam" id="PF00076">
    <property type="entry name" value="RRM_1"/>
    <property type="match status" value="1"/>
</dbReference>
<feature type="region of interest" description="Disordered" evidence="5">
    <location>
        <begin position="798"/>
        <end position="1044"/>
    </location>
</feature>
<evidence type="ECO:0000259" key="6">
    <source>
        <dbReference type="PROSITE" id="PS50102"/>
    </source>
</evidence>
<dbReference type="InterPro" id="IPR003034">
    <property type="entry name" value="SAP_dom"/>
</dbReference>
<dbReference type="SMART" id="SM00513">
    <property type="entry name" value="SAP"/>
    <property type="match status" value="1"/>
</dbReference>
<feature type="compositionally biased region" description="Basic and acidic residues" evidence="5">
    <location>
        <begin position="302"/>
        <end position="372"/>
    </location>
</feature>
<feature type="compositionally biased region" description="Basic and acidic residues" evidence="5">
    <location>
        <begin position="951"/>
        <end position="968"/>
    </location>
</feature>
<evidence type="ECO:0000256" key="4">
    <source>
        <dbReference type="PROSITE-ProRule" id="PRU00176"/>
    </source>
</evidence>
<feature type="domain" description="RRM" evidence="6">
    <location>
        <begin position="420"/>
        <end position="498"/>
    </location>
</feature>
<keyword evidence="9" id="KW-1185">Reference proteome</keyword>
<gene>
    <name evidence="8" type="ORF">scyTo_0001003</name>
</gene>
<dbReference type="InterPro" id="IPR051738">
    <property type="entry name" value="SAF_Modulators"/>
</dbReference>
<dbReference type="AlphaFoldDB" id="A0A401P7P4"/>
<feature type="compositionally biased region" description="Basic and acidic residues" evidence="5">
    <location>
        <begin position="494"/>
        <end position="511"/>
    </location>
</feature>
<dbReference type="STRING" id="75743.A0A401P7P4"/>
<dbReference type="GO" id="GO:0006357">
    <property type="term" value="P:regulation of transcription by RNA polymerase II"/>
    <property type="evidence" value="ECO:0007669"/>
    <property type="project" value="TreeGrafter"/>
</dbReference>
<evidence type="ECO:0000259" key="7">
    <source>
        <dbReference type="PROSITE" id="PS50800"/>
    </source>
</evidence>
<evidence type="ECO:0000313" key="8">
    <source>
        <dbReference type="EMBL" id="GCB69145.1"/>
    </source>
</evidence>
<proteinExistence type="predicted"/>
<dbReference type="PROSITE" id="PS50800">
    <property type="entry name" value="SAP"/>
    <property type="match status" value="1"/>
</dbReference>
<feature type="region of interest" description="Disordered" evidence="5">
    <location>
        <begin position="1070"/>
        <end position="1099"/>
    </location>
</feature>
<dbReference type="Gene3D" id="1.10.720.30">
    <property type="entry name" value="SAP domain"/>
    <property type="match status" value="1"/>
</dbReference>
<accession>A0A401P7P4</accession>
<feature type="region of interest" description="Disordered" evidence="5">
    <location>
        <begin position="95"/>
        <end position="273"/>
    </location>
</feature>
<dbReference type="SUPFAM" id="SSF68906">
    <property type="entry name" value="SAP domain"/>
    <property type="match status" value="1"/>
</dbReference>
<dbReference type="OrthoDB" id="6159259at2759"/>
<feature type="domain" description="SAP" evidence="7">
    <location>
        <begin position="35"/>
        <end position="69"/>
    </location>
</feature>
<dbReference type="InterPro" id="IPR035979">
    <property type="entry name" value="RBD_domain_sf"/>
</dbReference>
<feature type="compositionally biased region" description="Basic and acidic residues" evidence="5">
    <location>
        <begin position="387"/>
        <end position="402"/>
    </location>
</feature>
<dbReference type="GO" id="GO:0043565">
    <property type="term" value="F:sequence-specific DNA binding"/>
    <property type="evidence" value="ECO:0007669"/>
    <property type="project" value="TreeGrafter"/>
</dbReference>
<dbReference type="FunFam" id="3.30.70.330:FF:000238">
    <property type="entry name" value="SAFB-like transcription modulator isoform X2"/>
    <property type="match status" value="1"/>
</dbReference>
<dbReference type="SMART" id="SM00360">
    <property type="entry name" value="RRM"/>
    <property type="match status" value="1"/>
</dbReference>
<feature type="region of interest" description="Disordered" evidence="5">
    <location>
        <begin position="763"/>
        <end position="785"/>
    </location>
</feature>
<dbReference type="PANTHER" id="PTHR15683:SF5">
    <property type="entry name" value="SAFB-LIKE TRANSCRIPTION MODULATOR"/>
    <property type="match status" value="1"/>
</dbReference>
<evidence type="ECO:0000313" key="9">
    <source>
        <dbReference type="Proteomes" id="UP000288216"/>
    </source>
</evidence>
<evidence type="ECO:0000256" key="3">
    <source>
        <dbReference type="ARBA" id="ARBA00023242"/>
    </source>
</evidence>
<evidence type="ECO:0000256" key="2">
    <source>
        <dbReference type="ARBA" id="ARBA00022884"/>
    </source>
</evidence>
<evidence type="ECO:0000256" key="1">
    <source>
        <dbReference type="ARBA" id="ARBA00004123"/>
    </source>
</evidence>
<feature type="region of interest" description="Disordered" evidence="5">
    <location>
        <begin position="489"/>
        <end position="653"/>
    </location>
</feature>
<dbReference type="GO" id="GO:0003723">
    <property type="term" value="F:RNA binding"/>
    <property type="evidence" value="ECO:0007669"/>
    <property type="project" value="UniProtKB-UniRule"/>
</dbReference>